<evidence type="ECO:0000313" key="5">
    <source>
        <dbReference type="Proteomes" id="UP000324705"/>
    </source>
</evidence>
<keyword evidence="5" id="KW-1185">Reference proteome</keyword>
<keyword evidence="2" id="KW-0472">Membrane</keyword>
<organism evidence="4 5">
    <name type="scientific">Triticum turgidum subsp. durum</name>
    <name type="common">Durum wheat</name>
    <name type="synonym">Triticum durum</name>
    <dbReference type="NCBI Taxonomy" id="4567"/>
    <lineage>
        <taxon>Eukaryota</taxon>
        <taxon>Viridiplantae</taxon>
        <taxon>Streptophyta</taxon>
        <taxon>Embryophyta</taxon>
        <taxon>Tracheophyta</taxon>
        <taxon>Spermatophyta</taxon>
        <taxon>Magnoliopsida</taxon>
        <taxon>Liliopsida</taxon>
        <taxon>Poales</taxon>
        <taxon>Poaceae</taxon>
        <taxon>BOP clade</taxon>
        <taxon>Pooideae</taxon>
        <taxon>Triticodae</taxon>
        <taxon>Triticeae</taxon>
        <taxon>Triticinae</taxon>
        <taxon>Triticum</taxon>
    </lineage>
</organism>
<dbReference type="AlphaFoldDB" id="A0A9R0YKN2"/>
<evidence type="ECO:0000256" key="1">
    <source>
        <dbReference type="SAM" id="MobiDB-lite"/>
    </source>
</evidence>
<proteinExistence type="predicted"/>
<feature type="transmembrane region" description="Helical" evidence="2">
    <location>
        <begin position="95"/>
        <end position="115"/>
    </location>
</feature>
<protein>
    <recommendedName>
        <fullName evidence="3">Poly(A) polymerase nucleotidyltransferase domain-containing protein</fullName>
    </recommendedName>
</protein>
<feature type="transmembrane region" description="Helical" evidence="2">
    <location>
        <begin position="121"/>
        <end position="139"/>
    </location>
</feature>
<evidence type="ECO:0000313" key="4">
    <source>
        <dbReference type="EMBL" id="VAI57209.1"/>
    </source>
</evidence>
<keyword evidence="2" id="KW-0812">Transmembrane</keyword>
<reference evidence="4 5" key="1">
    <citation type="submission" date="2017-09" db="EMBL/GenBank/DDBJ databases">
        <authorList>
            <consortium name="International Durum Wheat Genome Sequencing Consortium (IDWGSC)"/>
            <person name="Milanesi L."/>
        </authorList>
    </citation>
    <scope>NUCLEOTIDE SEQUENCE [LARGE SCALE GENOMIC DNA]</scope>
    <source>
        <strain evidence="5">cv. Svevo</strain>
    </source>
</reference>
<dbReference type="Proteomes" id="UP000324705">
    <property type="component" value="Chromosome 6B"/>
</dbReference>
<gene>
    <name evidence="4" type="ORF">TRITD_6Bv1G092480</name>
</gene>
<evidence type="ECO:0000259" key="3">
    <source>
        <dbReference type="Pfam" id="PF20750"/>
    </source>
</evidence>
<dbReference type="EMBL" id="LT934122">
    <property type="protein sequence ID" value="VAI57209.1"/>
    <property type="molecule type" value="Genomic_DNA"/>
</dbReference>
<dbReference type="Pfam" id="PF20750">
    <property type="entry name" value="PAP_NTPase"/>
    <property type="match status" value="1"/>
</dbReference>
<accession>A0A9R0YKN2</accession>
<dbReference type="GO" id="GO:1990817">
    <property type="term" value="F:poly(A) RNA polymerase activity"/>
    <property type="evidence" value="ECO:0007669"/>
    <property type="project" value="TreeGrafter"/>
</dbReference>
<dbReference type="InterPro" id="IPR048840">
    <property type="entry name" value="PolA_pol_NTPase"/>
</dbReference>
<dbReference type="PANTHER" id="PTHR10682">
    <property type="entry name" value="POLY A POLYMERASE"/>
    <property type="match status" value="1"/>
</dbReference>
<dbReference type="PANTHER" id="PTHR10682:SF27">
    <property type="entry name" value="POLY(A) POLYMERASE"/>
    <property type="match status" value="1"/>
</dbReference>
<sequence>MAGSVGTGRVAPRSSPKRYNGMDPPLSLTRPTMFDLQKTAELEKFLVEAGLYESEEQSAKREEVLREIDGIVKEWVKQLTSQKGYSEQMIEKANVVLFTFGSYRLGVTAYFSALFFYSIHLVPSVTLNNILVYLFIILLM</sequence>
<dbReference type="GO" id="GO:0005634">
    <property type="term" value="C:nucleus"/>
    <property type="evidence" value="ECO:0007669"/>
    <property type="project" value="TreeGrafter"/>
</dbReference>
<dbReference type="Gramene" id="TRITD6Bv1G092480.1">
    <property type="protein sequence ID" value="TRITD6Bv1G092480.1"/>
    <property type="gene ID" value="TRITD6Bv1G092480"/>
</dbReference>
<dbReference type="SUPFAM" id="SSF81301">
    <property type="entry name" value="Nucleotidyltransferase"/>
    <property type="match status" value="1"/>
</dbReference>
<dbReference type="Gene3D" id="3.30.460.10">
    <property type="entry name" value="Beta Polymerase, domain 2"/>
    <property type="match status" value="1"/>
</dbReference>
<feature type="domain" description="Poly(A) polymerase nucleotidyltransferase" evidence="3">
    <location>
        <begin position="21"/>
        <end position="109"/>
    </location>
</feature>
<dbReference type="InterPro" id="IPR043519">
    <property type="entry name" value="NT_sf"/>
</dbReference>
<feature type="region of interest" description="Disordered" evidence="1">
    <location>
        <begin position="1"/>
        <end position="25"/>
    </location>
</feature>
<name>A0A9R0YKN2_TRITD</name>
<dbReference type="Gene3D" id="1.10.1410.10">
    <property type="match status" value="1"/>
</dbReference>
<keyword evidence="2" id="KW-1133">Transmembrane helix</keyword>
<evidence type="ECO:0000256" key="2">
    <source>
        <dbReference type="SAM" id="Phobius"/>
    </source>
</evidence>